<name>A0A0E3ZB28_9FUSO</name>
<organism evidence="1 2">
    <name type="scientific">Sneathia vaginalis</name>
    <dbReference type="NCBI Taxonomy" id="187101"/>
    <lineage>
        <taxon>Bacteria</taxon>
        <taxon>Fusobacteriati</taxon>
        <taxon>Fusobacteriota</taxon>
        <taxon>Fusobacteriia</taxon>
        <taxon>Fusobacteriales</taxon>
        <taxon>Leptotrichiaceae</taxon>
        <taxon>Sneathia</taxon>
    </lineage>
</organism>
<dbReference type="STRING" id="187101.VC03_03300"/>
<dbReference type="HOGENOM" id="CLU_1018617_0_0_0"/>
<dbReference type="PATRIC" id="fig|1069640.6.peg.648"/>
<reference evidence="1 2" key="1">
    <citation type="journal article" date="2012" name="BMC Genomics">
        <title>Genomic sequence analysis and characterization of Sneathia amnii sp. nov.</title>
        <authorList>
            <consortium name="Vaginal Microbiome Consortium (additional members)"/>
            <person name="Harwich M.D.Jr."/>
            <person name="Serrano M.G."/>
            <person name="Fettweis J.M."/>
            <person name="Alves J.M."/>
            <person name="Reimers M.A."/>
            <person name="Buck G.A."/>
            <person name="Jefferson K.K."/>
        </authorList>
    </citation>
    <scope>NUCLEOTIDE SEQUENCE [LARGE SCALE GENOMIC DNA]</scope>
    <source>
        <strain evidence="1 2">SN35</strain>
    </source>
</reference>
<dbReference type="OrthoDB" id="79761at2"/>
<dbReference type="AlphaFoldDB" id="A0A0E3ZB28"/>
<protein>
    <submittedName>
        <fullName evidence="1">Uncharacterized protein</fullName>
    </submittedName>
</protein>
<sequence length="227" mass="26904">MNQYENLDKAAKLLGADMDKYYSAKEAFFKDKYMCIADYLGYEDDGEIQEFAQFWYYYLADNTNCFFHNVGAKGYVKVIKKYLNNNEVKMNYVDFDDYGEKESYYSETLFDILVSDVRYNMVDKTMDIFGLNVGYESMIYYVLPKETLKQLKAMDDFIVFDCQKLEEIYGEIYKLKTEIKDAPDVKIGDFVEKIPNEEDSYSTLFDNKTRQNYTIESIPTDKMELYL</sequence>
<proteinExistence type="predicted"/>
<dbReference type="Proteomes" id="UP000033103">
    <property type="component" value="Chromosome"/>
</dbReference>
<evidence type="ECO:0000313" key="2">
    <source>
        <dbReference type="Proteomes" id="UP000033103"/>
    </source>
</evidence>
<evidence type="ECO:0000313" key="1">
    <source>
        <dbReference type="EMBL" id="AKC95551.1"/>
    </source>
</evidence>
<dbReference type="EMBL" id="CP011280">
    <property type="protein sequence ID" value="AKC95551.1"/>
    <property type="molecule type" value="Genomic_DNA"/>
</dbReference>
<keyword evidence="2" id="KW-1185">Reference proteome</keyword>
<gene>
    <name evidence="1" type="ORF">VC03_03300</name>
</gene>
<accession>A0A0E3ZB28</accession>
<dbReference type="KEGG" id="sns:VC03_03300"/>
<dbReference type="RefSeq" id="WP_046328657.1">
    <property type="nucleotide sequence ID" value="NZ_CP011280.1"/>
</dbReference>